<keyword evidence="9" id="KW-0863">Zinc-finger</keyword>
<evidence type="ECO:0000256" key="8">
    <source>
        <dbReference type="ARBA" id="ARBA00024209"/>
    </source>
</evidence>
<evidence type="ECO:0000259" key="12">
    <source>
        <dbReference type="PROSITE" id="PS50089"/>
    </source>
</evidence>
<keyword evidence="6 11" id="KW-1133">Transmembrane helix</keyword>
<dbReference type="PANTHER" id="PTHR46905:SF7">
    <property type="entry name" value="RING-H2 FINGER PROTEIN ATL78"/>
    <property type="match status" value="1"/>
</dbReference>
<keyword evidence="7 11" id="KW-0472">Membrane</keyword>
<evidence type="ECO:0000256" key="5">
    <source>
        <dbReference type="ARBA" id="ARBA00022833"/>
    </source>
</evidence>
<dbReference type="SMART" id="SM00184">
    <property type="entry name" value="RING"/>
    <property type="match status" value="1"/>
</dbReference>
<dbReference type="PROSITE" id="PS50089">
    <property type="entry name" value="ZF_RING_2"/>
    <property type="match status" value="1"/>
</dbReference>
<dbReference type="CDD" id="cd16461">
    <property type="entry name" value="RING-H2_EL5-like"/>
    <property type="match status" value="1"/>
</dbReference>
<feature type="domain" description="RING-type" evidence="12">
    <location>
        <begin position="150"/>
        <end position="192"/>
    </location>
</feature>
<comment type="similarity">
    <text evidence="8">Belongs to the RING-type zinc finger family. ATL subfamily.</text>
</comment>
<evidence type="ECO:0000256" key="9">
    <source>
        <dbReference type="PROSITE-ProRule" id="PRU00175"/>
    </source>
</evidence>
<dbReference type="InterPro" id="IPR044602">
    <property type="entry name" value="ATL10/ATL72-79-like"/>
</dbReference>
<name>A0ABP0W2Z3_9BRYO</name>
<dbReference type="InterPro" id="IPR001841">
    <property type="entry name" value="Znf_RING"/>
</dbReference>
<dbReference type="EMBL" id="OZ020108">
    <property type="protein sequence ID" value="CAK9261129.1"/>
    <property type="molecule type" value="Genomic_DNA"/>
</dbReference>
<keyword evidence="14" id="KW-1185">Reference proteome</keyword>
<dbReference type="Proteomes" id="UP001497444">
    <property type="component" value="Chromosome 13"/>
</dbReference>
<evidence type="ECO:0000313" key="13">
    <source>
        <dbReference type="EMBL" id="CAK9261129.1"/>
    </source>
</evidence>
<evidence type="ECO:0000256" key="6">
    <source>
        <dbReference type="ARBA" id="ARBA00022989"/>
    </source>
</evidence>
<evidence type="ECO:0000256" key="4">
    <source>
        <dbReference type="ARBA" id="ARBA00022723"/>
    </source>
</evidence>
<dbReference type="Pfam" id="PF13639">
    <property type="entry name" value="zf-RING_2"/>
    <property type="match status" value="1"/>
</dbReference>
<keyword evidence="4" id="KW-0479">Metal-binding</keyword>
<evidence type="ECO:0000256" key="2">
    <source>
        <dbReference type="ARBA" id="ARBA00022679"/>
    </source>
</evidence>
<evidence type="ECO:0000313" key="14">
    <source>
        <dbReference type="Proteomes" id="UP001497444"/>
    </source>
</evidence>
<accession>A0ABP0W2Z3</accession>
<sequence>MTTVAWDSARHDGAGGLTARKVLLTSSSTSPLAAPADFPPSLSPAAAFAEPDANGAGSFLSRAFNTNVLIMMSVFVFAVLVIVVVSAVARCRTMRRVRLQRQLHPEQESQRQQQSHLHKGLEKDQIQALPVITFGTEKFPVEGYGSINDCVVCLSDYQKGEQLRLLPLCKHYFHVACIDTWLSTHISCPVCRHSVLQQQQSPADDHHTTADPTSEADHQSSAAVEDSQDTGRRISRSSARFGTRNVMMIFGRARVASAIITSHQQHMDIDVEPGRSLDVAAGGAASTSDQSARWSFSAMFSKLASAIQSL</sequence>
<evidence type="ECO:0000256" key="7">
    <source>
        <dbReference type="ARBA" id="ARBA00023136"/>
    </source>
</evidence>
<feature type="transmembrane region" description="Helical" evidence="11">
    <location>
        <begin position="68"/>
        <end position="89"/>
    </location>
</feature>
<keyword evidence="2" id="KW-0808">Transferase</keyword>
<evidence type="ECO:0000256" key="3">
    <source>
        <dbReference type="ARBA" id="ARBA00022692"/>
    </source>
</evidence>
<dbReference type="InterPro" id="IPR013083">
    <property type="entry name" value="Znf_RING/FYVE/PHD"/>
</dbReference>
<dbReference type="PANTHER" id="PTHR46905">
    <property type="entry name" value="RING-H2 FINGER PROTEIN ATL78"/>
    <property type="match status" value="1"/>
</dbReference>
<feature type="region of interest" description="Disordered" evidence="10">
    <location>
        <begin position="199"/>
        <end position="237"/>
    </location>
</feature>
<comment type="subcellular location">
    <subcellularLocation>
        <location evidence="1">Membrane</location>
        <topology evidence="1">Single-pass membrane protein</topology>
    </subcellularLocation>
</comment>
<proteinExistence type="inferred from homology"/>
<keyword evidence="5" id="KW-0862">Zinc</keyword>
<organism evidence="13 14">
    <name type="scientific">Sphagnum jensenii</name>
    <dbReference type="NCBI Taxonomy" id="128206"/>
    <lineage>
        <taxon>Eukaryota</taxon>
        <taxon>Viridiplantae</taxon>
        <taxon>Streptophyta</taxon>
        <taxon>Embryophyta</taxon>
        <taxon>Bryophyta</taxon>
        <taxon>Sphagnophytina</taxon>
        <taxon>Sphagnopsida</taxon>
        <taxon>Sphagnales</taxon>
        <taxon>Sphagnaceae</taxon>
        <taxon>Sphagnum</taxon>
    </lineage>
</organism>
<evidence type="ECO:0000256" key="10">
    <source>
        <dbReference type="SAM" id="MobiDB-lite"/>
    </source>
</evidence>
<reference evidence="13" key="1">
    <citation type="submission" date="2024-02" db="EMBL/GenBank/DDBJ databases">
        <authorList>
            <consortium name="ELIXIR-Norway"/>
            <consortium name="Elixir Norway"/>
        </authorList>
    </citation>
    <scope>NUCLEOTIDE SEQUENCE</scope>
</reference>
<dbReference type="SUPFAM" id="SSF57850">
    <property type="entry name" value="RING/U-box"/>
    <property type="match status" value="1"/>
</dbReference>
<gene>
    <name evidence="13" type="ORF">CSSPJE1EN1_LOCUS6607</name>
</gene>
<protein>
    <recommendedName>
        <fullName evidence="12">RING-type domain-containing protein</fullName>
    </recommendedName>
</protein>
<keyword evidence="3 11" id="KW-0812">Transmembrane</keyword>
<evidence type="ECO:0000256" key="11">
    <source>
        <dbReference type="SAM" id="Phobius"/>
    </source>
</evidence>
<dbReference type="Gene3D" id="3.30.40.10">
    <property type="entry name" value="Zinc/RING finger domain, C3HC4 (zinc finger)"/>
    <property type="match status" value="1"/>
</dbReference>
<evidence type="ECO:0000256" key="1">
    <source>
        <dbReference type="ARBA" id="ARBA00004167"/>
    </source>
</evidence>